<dbReference type="Proteomes" id="UP000183567">
    <property type="component" value="Unassembled WGS sequence"/>
</dbReference>
<protein>
    <submittedName>
        <fullName evidence="2">Uncharacterized protein</fullName>
    </submittedName>
</protein>
<evidence type="ECO:0000313" key="3">
    <source>
        <dbReference type="Proteomes" id="UP000183567"/>
    </source>
</evidence>
<gene>
    <name evidence="2" type="ORF">AZE42_05626</name>
</gene>
<dbReference type="OrthoDB" id="2639636at2759"/>
<keyword evidence="3" id="KW-1185">Reference proteome</keyword>
<sequence length="98" mass="10996">MPTNFVYLAIDFLIAKLYVNSYLALLNAPYYLQPNKPGTADTSGFRAYRRSLHSGDLEAEKPQGSRKNMFKHPHGHDDELYPTPVQALIVDSTVDGRA</sequence>
<feature type="compositionally biased region" description="Basic and acidic residues" evidence="1">
    <location>
        <begin position="54"/>
        <end position="63"/>
    </location>
</feature>
<evidence type="ECO:0000256" key="1">
    <source>
        <dbReference type="SAM" id="MobiDB-lite"/>
    </source>
</evidence>
<evidence type="ECO:0000313" key="2">
    <source>
        <dbReference type="EMBL" id="OJA19993.1"/>
    </source>
</evidence>
<name>A0A1J8R2W7_9AGAM</name>
<accession>A0A1J8R2W7</accession>
<proteinExistence type="predicted"/>
<reference evidence="2 3" key="1">
    <citation type="submission" date="2016-03" db="EMBL/GenBank/DDBJ databases">
        <title>Comparative genomics of the ectomycorrhizal sister species Rhizopogon vinicolor and Rhizopogon vesiculosus (Basidiomycota: Boletales) reveals a divergence of the mating type B locus.</title>
        <authorList>
            <person name="Mujic A.B."/>
            <person name="Kuo A."/>
            <person name="Tritt A."/>
            <person name="Lipzen A."/>
            <person name="Chen C."/>
            <person name="Johnson J."/>
            <person name="Sharma A."/>
            <person name="Barry K."/>
            <person name="Grigoriev I.V."/>
            <person name="Spatafora J.W."/>
        </authorList>
    </citation>
    <scope>NUCLEOTIDE SEQUENCE [LARGE SCALE GENOMIC DNA]</scope>
    <source>
        <strain evidence="2 3">AM-OR11-056</strain>
    </source>
</reference>
<dbReference type="AlphaFoldDB" id="A0A1J8R2W7"/>
<dbReference type="EMBL" id="LVVM01000765">
    <property type="protein sequence ID" value="OJA19993.1"/>
    <property type="molecule type" value="Genomic_DNA"/>
</dbReference>
<feature type="region of interest" description="Disordered" evidence="1">
    <location>
        <begin position="54"/>
        <end position="81"/>
    </location>
</feature>
<comment type="caution">
    <text evidence="2">The sequence shown here is derived from an EMBL/GenBank/DDBJ whole genome shotgun (WGS) entry which is preliminary data.</text>
</comment>
<organism evidence="2 3">
    <name type="scientific">Rhizopogon vesiculosus</name>
    <dbReference type="NCBI Taxonomy" id="180088"/>
    <lineage>
        <taxon>Eukaryota</taxon>
        <taxon>Fungi</taxon>
        <taxon>Dikarya</taxon>
        <taxon>Basidiomycota</taxon>
        <taxon>Agaricomycotina</taxon>
        <taxon>Agaricomycetes</taxon>
        <taxon>Agaricomycetidae</taxon>
        <taxon>Boletales</taxon>
        <taxon>Suillineae</taxon>
        <taxon>Rhizopogonaceae</taxon>
        <taxon>Rhizopogon</taxon>
    </lineage>
</organism>